<feature type="compositionally biased region" description="Low complexity" evidence="1">
    <location>
        <begin position="262"/>
        <end position="275"/>
    </location>
</feature>
<protein>
    <submittedName>
        <fullName evidence="2">Uncharacterized protein</fullName>
    </submittedName>
</protein>
<name>A0A8S9PFS0_BRACR</name>
<proteinExistence type="predicted"/>
<accession>A0A8S9PFS0</accession>
<dbReference type="Proteomes" id="UP000712600">
    <property type="component" value="Unassembled WGS sequence"/>
</dbReference>
<evidence type="ECO:0000313" key="3">
    <source>
        <dbReference type="Proteomes" id="UP000712600"/>
    </source>
</evidence>
<evidence type="ECO:0000256" key="1">
    <source>
        <dbReference type="SAM" id="MobiDB-lite"/>
    </source>
</evidence>
<dbReference type="EMBL" id="QGKX02001521">
    <property type="protein sequence ID" value="KAF3511897.1"/>
    <property type="molecule type" value="Genomic_DNA"/>
</dbReference>
<dbReference type="AlphaFoldDB" id="A0A8S9PFS0"/>
<evidence type="ECO:0000313" key="2">
    <source>
        <dbReference type="EMBL" id="KAF3511897.1"/>
    </source>
</evidence>
<sequence>MMSCLAVSEEQNQQDVRMKERSVRSQCDKINYTKVLGNRFYGDSESEFCLEMSKLRCFPHILRGRFLSFSCSSFLPTALREGLMRFSSVLVELCARWSGGEEGWQWLLQAMFLGPDLLSPSNALLDASLGVSLLVMILRWSSSRSFGVVVICQNSRLWFRCGSFSLSDVVALPLWLCGASVLSKQTEVDLGNLVNIFKARSSLLEETSIDNPIGCIDRRSERCMPSSTRSNKEKSLLFSDTALLEHTIRKEKRYTSIDNNISSSTDTCQQTSTDTPNPLTDICKLPPIDTSTRTSIDIPGQRLDDQRAVIS</sequence>
<gene>
    <name evidence="2" type="ORF">F2Q69_00006972</name>
</gene>
<organism evidence="2 3">
    <name type="scientific">Brassica cretica</name>
    <name type="common">Mustard</name>
    <dbReference type="NCBI Taxonomy" id="69181"/>
    <lineage>
        <taxon>Eukaryota</taxon>
        <taxon>Viridiplantae</taxon>
        <taxon>Streptophyta</taxon>
        <taxon>Embryophyta</taxon>
        <taxon>Tracheophyta</taxon>
        <taxon>Spermatophyta</taxon>
        <taxon>Magnoliopsida</taxon>
        <taxon>eudicotyledons</taxon>
        <taxon>Gunneridae</taxon>
        <taxon>Pentapetalae</taxon>
        <taxon>rosids</taxon>
        <taxon>malvids</taxon>
        <taxon>Brassicales</taxon>
        <taxon>Brassicaceae</taxon>
        <taxon>Brassiceae</taxon>
        <taxon>Brassica</taxon>
    </lineage>
</organism>
<reference evidence="2" key="1">
    <citation type="submission" date="2019-12" db="EMBL/GenBank/DDBJ databases">
        <title>Genome sequencing and annotation of Brassica cretica.</title>
        <authorList>
            <person name="Studholme D.J."/>
            <person name="Sarris P."/>
        </authorList>
    </citation>
    <scope>NUCLEOTIDE SEQUENCE</scope>
    <source>
        <strain evidence="2">PFS-109/04</strain>
        <tissue evidence="2">Leaf</tissue>
    </source>
</reference>
<comment type="caution">
    <text evidence="2">The sequence shown here is derived from an EMBL/GenBank/DDBJ whole genome shotgun (WGS) entry which is preliminary data.</text>
</comment>
<feature type="region of interest" description="Disordered" evidence="1">
    <location>
        <begin position="259"/>
        <end position="281"/>
    </location>
</feature>